<name>A0A146M1H3_LYGHE</name>
<feature type="region of interest" description="Disordered" evidence="3">
    <location>
        <begin position="461"/>
        <end position="638"/>
    </location>
</feature>
<feature type="compositionally biased region" description="Polar residues" evidence="3">
    <location>
        <begin position="376"/>
        <end position="390"/>
    </location>
</feature>
<feature type="compositionally biased region" description="Low complexity" evidence="3">
    <location>
        <begin position="476"/>
        <end position="487"/>
    </location>
</feature>
<feature type="compositionally biased region" description="Basic and acidic residues" evidence="3">
    <location>
        <begin position="758"/>
        <end position="767"/>
    </location>
</feature>
<keyword evidence="2" id="KW-0040">ANK repeat</keyword>
<reference evidence="4" key="1">
    <citation type="journal article" date="2016" name="Gigascience">
        <title>De novo construction of an expanded transcriptome assembly for the western tarnished plant bug, Lygus hesperus.</title>
        <authorList>
            <person name="Tassone E.E."/>
            <person name="Geib S.M."/>
            <person name="Hall B."/>
            <person name="Fabrick J.A."/>
            <person name="Brent C.S."/>
            <person name="Hull J.J."/>
        </authorList>
    </citation>
    <scope>NUCLEOTIDE SEQUENCE</scope>
</reference>
<feature type="compositionally biased region" description="Basic residues" evidence="3">
    <location>
        <begin position="1"/>
        <end position="11"/>
    </location>
</feature>
<gene>
    <name evidence="4" type="primary">Bcorl1</name>
    <name evidence="4" type="ORF">g.48983</name>
</gene>
<dbReference type="Pfam" id="PF00023">
    <property type="entry name" value="Ank"/>
    <property type="match status" value="1"/>
</dbReference>
<evidence type="ECO:0000256" key="3">
    <source>
        <dbReference type="SAM" id="MobiDB-lite"/>
    </source>
</evidence>
<feature type="region of interest" description="Disordered" evidence="3">
    <location>
        <begin position="825"/>
        <end position="892"/>
    </location>
</feature>
<dbReference type="InterPro" id="IPR036770">
    <property type="entry name" value="Ankyrin_rpt-contain_sf"/>
</dbReference>
<dbReference type="EMBL" id="GDHC01004976">
    <property type="protein sequence ID" value="JAQ13653.1"/>
    <property type="molecule type" value="Transcribed_RNA"/>
</dbReference>
<feature type="compositionally biased region" description="Basic residues" evidence="3">
    <location>
        <begin position="768"/>
        <end position="778"/>
    </location>
</feature>
<feature type="compositionally biased region" description="Basic residues" evidence="3">
    <location>
        <begin position="1017"/>
        <end position="1039"/>
    </location>
</feature>
<dbReference type="PROSITE" id="PS50297">
    <property type="entry name" value="ANK_REP_REGION"/>
    <property type="match status" value="2"/>
</dbReference>
<dbReference type="InterPro" id="IPR002110">
    <property type="entry name" value="Ankyrin_rpt"/>
</dbReference>
<dbReference type="SMART" id="SM00248">
    <property type="entry name" value="ANK"/>
    <property type="match status" value="3"/>
</dbReference>
<proteinExistence type="inferred from homology"/>
<accession>A0A146M1H3</accession>
<feature type="region of interest" description="Disordered" evidence="3">
    <location>
        <begin position="197"/>
        <end position="254"/>
    </location>
</feature>
<feature type="compositionally biased region" description="Pro residues" evidence="3">
    <location>
        <begin position="203"/>
        <end position="214"/>
    </location>
</feature>
<feature type="compositionally biased region" description="Gly residues" evidence="3">
    <location>
        <begin position="779"/>
        <end position="788"/>
    </location>
</feature>
<feature type="repeat" description="ANK" evidence="2">
    <location>
        <begin position="1146"/>
        <end position="1178"/>
    </location>
</feature>
<dbReference type="GO" id="GO:0003714">
    <property type="term" value="F:transcription corepressor activity"/>
    <property type="evidence" value="ECO:0007669"/>
    <property type="project" value="TreeGrafter"/>
</dbReference>
<feature type="compositionally biased region" description="Polar residues" evidence="3">
    <location>
        <begin position="464"/>
        <end position="475"/>
    </location>
</feature>
<feature type="compositionally biased region" description="Polar residues" evidence="3">
    <location>
        <begin position="87"/>
        <end position="115"/>
    </location>
</feature>
<evidence type="ECO:0000256" key="1">
    <source>
        <dbReference type="ARBA" id="ARBA00034703"/>
    </source>
</evidence>
<feature type="region of interest" description="Disordered" evidence="3">
    <location>
        <begin position="992"/>
        <end position="1097"/>
    </location>
</feature>
<feature type="non-terminal residue" evidence="4">
    <location>
        <position position="1"/>
    </location>
</feature>
<feature type="region of interest" description="Disordered" evidence="3">
    <location>
        <begin position="664"/>
        <end position="807"/>
    </location>
</feature>
<feature type="compositionally biased region" description="Basic and acidic residues" evidence="3">
    <location>
        <begin position="913"/>
        <end position="925"/>
    </location>
</feature>
<feature type="compositionally biased region" description="Low complexity" evidence="3">
    <location>
        <begin position="12"/>
        <end position="64"/>
    </location>
</feature>
<evidence type="ECO:0000256" key="2">
    <source>
        <dbReference type="PROSITE-ProRule" id="PRU00023"/>
    </source>
</evidence>
<feature type="region of interest" description="Disordered" evidence="3">
    <location>
        <begin position="423"/>
        <end position="444"/>
    </location>
</feature>
<comment type="similarity">
    <text evidence="1">Belongs to the BCOR family.</text>
</comment>
<feature type="compositionally biased region" description="Polar residues" evidence="3">
    <location>
        <begin position="501"/>
        <end position="521"/>
    </location>
</feature>
<feature type="compositionally biased region" description="Low complexity" evidence="3">
    <location>
        <begin position="366"/>
        <end position="375"/>
    </location>
</feature>
<sequence>QQQQHHHHHQSPHTQPQHHSSHRQQQVQSQQPVQSQQQSSLAHHQQVSHIQHQQSLQSHALQQSYDKQRWKESGQHSYQLPPMSSVVKATSGNHSSHLTGGNHSGMAGTSGNINHLSGHYHVNQLGQSIPKPTYPQDPSRYAQNYLKRPPSGDQSKMSAPSAPKQSRHDNWKATIDQQIEKRFNSYLSSKGIVNGDMGKPATPVAPPTSYPIPPSRNYYDHPQVTTQHPQLHGYPLEKNSHHQPSSNTIGSGNGAADKRVLSILRNSLETKEARLQQQQMVKSPLQYTELTTRPTSSNVQPHTHGHRHSLPAIHSVNAALERGPPTAFPRLSIPKAVNSIQESNKNVAPYHGSSQHLPPLLHHQQSLPAHQHQQAMMTQRQSNIRSSKASSEVVDISEDEDMSALGRLSSSKPSVLQALNTSQAPAHQGGNGAPPVPPTSKSGEFDGLAAFLAARIRTKAELKQQPSSDQPATPGSSSLASASLSSSNFRSPFNDLVKTPGPTSDLLSSNTKCSPWTNSPKMTKDQPLAASFPRRRLFSKGEEEQPSVADAEVPPVGALPPTSASLPPRASSSHRSSSETSVFDFRESDSDGEAPTLERQPGRRPSVSSTPTTVPPPAPPKEVIFPTTPLEEELKPEEEYTYDEWMAHVEDLLAQLEKEKLKRSKLLGKKSSIRGGKGGGRGAGMGDRPVKPPAIVLEVKPLPTNVIKQEDPADAEESSSSVVAPLKVASSAVIKEEAVSDSESQSKESSTPQVTPELKVEFKERRGSGGKRGGRGRGRGGGPGSRGGRGGRTKKPVFGDGSDFKSPGWEEELYKFKMSLRMPPRLINIPRPPGWPKAPLSLPDLEVYPDSPCTNDSLETFPGKSKVEKDDKKEDKKPKEEDKKSIAKSLGEDQSFLDRLMAKYTARKKKVKKETPTKTDSKEEVIPELLPTPSLHGSNKDPSFLGFRKETIQEYRAEFLKTGTFTAEADLPPTILETRTRTENKLFKDRLTIKEVFGTERPASAPPPGTTTDDLRRRQRLRKNKQKEKKKRMMVRAKKEKLQQSPGSGKNKTFRRKLKSSGFDYIRKPKKKIPGPKKDSDHPHKPRKKKVQPMTEEEIEETIKSWTLNKGIGETVLHRASKNGLIDVVRHLLDKLEQDPSPRDNAGYTPLHEACSRGHVAVAHLLLNYGASVEDSALGGVRPLHEAAENGFTKVVRLLLDYGADPLLATYSGATALSLAAADEESRLLMETHIAHNGAVPSSILDDIASVPKEVAVDGFEIEESDFALPTLYRLSGESRVDSWILFHELAPHIKVKTKEALAKLLKQDSGTIIRDIKLHDFFAKAHSRAIKSAPPTECPNNTPKLTLVKYTDEIKELLGVDTTIIPR</sequence>
<organism evidence="4">
    <name type="scientific">Lygus hesperus</name>
    <name type="common">Western plant bug</name>
    <dbReference type="NCBI Taxonomy" id="30085"/>
    <lineage>
        <taxon>Eukaryota</taxon>
        <taxon>Metazoa</taxon>
        <taxon>Ecdysozoa</taxon>
        <taxon>Arthropoda</taxon>
        <taxon>Hexapoda</taxon>
        <taxon>Insecta</taxon>
        <taxon>Pterygota</taxon>
        <taxon>Neoptera</taxon>
        <taxon>Paraneoptera</taxon>
        <taxon>Hemiptera</taxon>
        <taxon>Heteroptera</taxon>
        <taxon>Panheteroptera</taxon>
        <taxon>Cimicomorpha</taxon>
        <taxon>Miridae</taxon>
        <taxon>Mirini</taxon>
        <taxon>Lygus</taxon>
    </lineage>
</organism>
<dbReference type="PANTHER" id="PTHR24117">
    <property type="entry name" value="AGAP007537-PB"/>
    <property type="match status" value="1"/>
</dbReference>
<feature type="repeat" description="ANK" evidence="2">
    <location>
        <begin position="1179"/>
        <end position="1211"/>
    </location>
</feature>
<dbReference type="PANTHER" id="PTHR24117:SF9">
    <property type="entry name" value="BCL-6 COREPRESSOR PCGF1 BINDING DOMAIN-CONTAINING PROTEIN"/>
    <property type="match status" value="1"/>
</dbReference>
<feature type="compositionally biased region" description="Gly residues" evidence="3">
    <location>
        <begin position="675"/>
        <end position="685"/>
    </location>
</feature>
<dbReference type="PRINTS" id="PR01415">
    <property type="entry name" value="ANKYRIN"/>
</dbReference>
<dbReference type="GO" id="GO:0005634">
    <property type="term" value="C:nucleus"/>
    <property type="evidence" value="ECO:0007669"/>
    <property type="project" value="TreeGrafter"/>
</dbReference>
<feature type="compositionally biased region" description="Basic and acidic residues" evidence="3">
    <location>
        <begin position="865"/>
        <end position="885"/>
    </location>
</feature>
<feature type="region of interest" description="Disordered" evidence="3">
    <location>
        <begin position="907"/>
        <end position="942"/>
    </location>
</feature>
<feature type="compositionally biased region" description="Low complexity" evidence="3">
    <location>
        <begin position="741"/>
        <end position="750"/>
    </location>
</feature>
<evidence type="ECO:0000313" key="4">
    <source>
        <dbReference type="EMBL" id="JAQ13653.1"/>
    </source>
</evidence>
<dbReference type="PROSITE" id="PS50088">
    <property type="entry name" value="ANK_REPEAT"/>
    <property type="match status" value="2"/>
</dbReference>
<dbReference type="GO" id="GO:0000122">
    <property type="term" value="P:negative regulation of transcription by RNA polymerase II"/>
    <property type="evidence" value="ECO:0007669"/>
    <property type="project" value="TreeGrafter"/>
</dbReference>
<dbReference type="InterPro" id="IPR047144">
    <property type="entry name" value="BCOR-like"/>
</dbReference>
<feature type="region of interest" description="Disordered" evidence="3">
    <location>
        <begin position="366"/>
        <end position="397"/>
    </location>
</feature>
<feature type="compositionally biased region" description="Low complexity" evidence="3">
    <location>
        <begin position="559"/>
        <end position="581"/>
    </location>
</feature>
<feature type="region of interest" description="Disordered" evidence="3">
    <location>
        <begin position="1"/>
        <end position="170"/>
    </location>
</feature>
<protein>
    <submittedName>
        <fullName evidence="4">BCL-6 corepressor-like protein 1</fullName>
    </submittedName>
</protein>
<dbReference type="Gene3D" id="1.25.40.20">
    <property type="entry name" value="Ankyrin repeat-containing domain"/>
    <property type="match status" value="1"/>
</dbReference>
<dbReference type="Pfam" id="PF12796">
    <property type="entry name" value="Ank_2"/>
    <property type="match status" value="1"/>
</dbReference>
<dbReference type="SUPFAM" id="SSF48403">
    <property type="entry name" value="Ankyrin repeat"/>
    <property type="match status" value="1"/>
</dbReference>